<name>A0ABV0N7L0_9TELE</name>
<protein>
    <submittedName>
        <fullName evidence="1">Uncharacterized protein</fullName>
    </submittedName>
</protein>
<keyword evidence="2" id="KW-1185">Reference proteome</keyword>
<evidence type="ECO:0000313" key="2">
    <source>
        <dbReference type="Proteomes" id="UP001476798"/>
    </source>
</evidence>
<sequence length="72" mass="8219">MAIAMRLRNQLQSVYKLDPLRNELLISSTVHIKLRSSCDSVVSSEKRYFFRFNVTTEVMVSSPAPPPKCLMS</sequence>
<gene>
    <name evidence="1" type="ORF">GOODEAATRI_025906</name>
</gene>
<accession>A0ABV0N7L0</accession>
<reference evidence="1 2" key="1">
    <citation type="submission" date="2021-06" db="EMBL/GenBank/DDBJ databases">
        <authorList>
            <person name="Palmer J.M."/>
        </authorList>
    </citation>
    <scope>NUCLEOTIDE SEQUENCE [LARGE SCALE GENOMIC DNA]</scope>
    <source>
        <strain evidence="1 2">GA_2019</strain>
        <tissue evidence="1">Muscle</tissue>
    </source>
</reference>
<dbReference type="EMBL" id="JAHRIO010023109">
    <property type="protein sequence ID" value="MEQ2166242.1"/>
    <property type="molecule type" value="Genomic_DNA"/>
</dbReference>
<comment type="caution">
    <text evidence="1">The sequence shown here is derived from an EMBL/GenBank/DDBJ whole genome shotgun (WGS) entry which is preliminary data.</text>
</comment>
<dbReference type="Proteomes" id="UP001476798">
    <property type="component" value="Unassembled WGS sequence"/>
</dbReference>
<organism evidence="1 2">
    <name type="scientific">Goodea atripinnis</name>
    <dbReference type="NCBI Taxonomy" id="208336"/>
    <lineage>
        <taxon>Eukaryota</taxon>
        <taxon>Metazoa</taxon>
        <taxon>Chordata</taxon>
        <taxon>Craniata</taxon>
        <taxon>Vertebrata</taxon>
        <taxon>Euteleostomi</taxon>
        <taxon>Actinopterygii</taxon>
        <taxon>Neopterygii</taxon>
        <taxon>Teleostei</taxon>
        <taxon>Neoteleostei</taxon>
        <taxon>Acanthomorphata</taxon>
        <taxon>Ovalentaria</taxon>
        <taxon>Atherinomorphae</taxon>
        <taxon>Cyprinodontiformes</taxon>
        <taxon>Goodeidae</taxon>
        <taxon>Goodea</taxon>
    </lineage>
</organism>
<proteinExistence type="predicted"/>
<evidence type="ECO:0000313" key="1">
    <source>
        <dbReference type="EMBL" id="MEQ2166242.1"/>
    </source>
</evidence>